<evidence type="ECO:0000256" key="1">
    <source>
        <dbReference type="SAM" id="MobiDB-lite"/>
    </source>
</evidence>
<organism evidence="2 3">
    <name type="scientific">Athelia psychrophila</name>
    <dbReference type="NCBI Taxonomy" id="1759441"/>
    <lineage>
        <taxon>Eukaryota</taxon>
        <taxon>Fungi</taxon>
        <taxon>Dikarya</taxon>
        <taxon>Basidiomycota</taxon>
        <taxon>Agaricomycotina</taxon>
        <taxon>Agaricomycetes</taxon>
        <taxon>Agaricomycetidae</taxon>
        <taxon>Atheliales</taxon>
        <taxon>Atheliaceae</taxon>
        <taxon>Athelia</taxon>
    </lineage>
</organism>
<name>A0A166KQ44_9AGAM</name>
<proteinExistence type="predicted"/>
<accession>A0A166KQ44</accession>
<dbReference type="Proteomes" id="UP000076532">
    <property type="component" value="Unassembled WGS sequence"/>
</dbReference>
<gene>
    <name evidence="2" type="ORF">FIBSPDRAFT_492826</name>
</gene>
<reference evidence="2 3" key="1">
    <citation type="journal article" date="2016" name="Mol. Biol. Evol.">
        <title>Comparative Genomics of Early-Diverging Mushroom-Forming Fungi Provides Insights into the Origins of Lignocellulose Decay Capabilities.</title>
        <authorList>
            <person name="Nagy L.G."/>
            <person name="Riley R."/>
            <person name="Tritt A."/>
            <person name="Adam C."/>
            <person name="Daum C."/>
            <person name="Floudas D."/>
            <person name="Sun H."/>
            <person name="Yadav J.S."/>
            <person name="Pangilinan J."/>
            <person name="Larsson K.H."/>
            <person name="Matsuura K."/>
            <person name="Barry K."/>
            <person name="Labutti K."/>
            <person name="Kuo R."/>
            <person name="Ohm R.A."/>
            <person name="Bhattacharya S.S."/>
            <person name="Shirouzu T."/>
            <person name="Yoshinaga Y."/>
            <person name="Martin F.M."/>
            <person name="Grigoriev I.V."/>
            <person name="Hibbett D.S."/>
        </authorList>
    </citation>
    <scope>NUCLEOTIDE SEQUENCE [LARGE SCALE GENOMIC DNA]</scope>
    <source>
        <strain evidence="2 3">CBS 109695</strain>
    </source>
</reference>
<evidence type="ECO:0000313" key="3">
    <source>
        <dbReference type="Proteomes" id="UP000076532"/>
    </source>
</evidence>
<feature type="compositionally biased region" description="Low complexity" evidence="1">
    <location>
        <begin position="137"/>
        <end position="147"/>
    </location>
</feature>
<sequence length="184" mass="20604">MTSARTTGNPPGKGAGARRDGRPVRTRGTESAPVRAPAVLDQRCVLPMPFQFLNSDLRRRLCQSCPDPHFIWMPHRSGRTRTPSQSRIIAIDTGVVRALSPRTRDRTHRRPRIPDALLNGLAGDHERVRAPVHHRGAATSRTTARIRVTTRTKTRSGRRRRTRSVGRRRGRRSAGAYSPGRRSS</sequence>
<protein>
    <submittedName>
        <fullName evidence="2">Uncharacterized protein</fullName>
    </submittedName>
</protein>
<dbReference type="EMBL" id="KV417542">
    <property type="protein sequence ID" value="KZP22141.1"/>
    <property type="molecule type" value="Genomic_DNA"/>
</dbReference>
<dbReference type="AlphaFoldDB" id="A0A166KQ44"/>
<keyword evidence="3" id="KW-1185">Reference proteome</keyword>
<feature type="compositionally biased region" description="Low complexity" evidence="1">
    <location>
        <begin position="173"/>
        <end position="184"/>
    </location>
</feature>
<feature type="compositionally biased region" description="Basic residues" evidence="1">
    <location>
        <begin position="148"/>
        <end position="172"/>
    </location>
</feature>
<feature type="region of interest" description="Disordered" evidence="1">
    <location>
        <begin position="133"/>
        <end position="184"/>
    </location>
</feature>
<evidence type="ECO:0000313" key="2">
    <source>
        <dbReference type="EMBL" id="KZP22141.1"/>
    </source>
</evidence>
<feature type="region of interest" description="Disordered" evidence="1">
    <location>
        <begin position="1"/>
        <end position="33"/>
    </location>
</feature>